<dbReference type="EMBL" id="AEVS01000071">
    <property type="protein sequence ID" value="EGA65370.1"/>
    <property type="molecule type" value="Genomic_DNA"/>
</dbReference>
<proteinExistence type="predicted"/>
<gene>
    <name evidence="2" type="ORF">VIBR0546_13830</name>
</gene>
<organism evidence="2 3">
    <name type="scientific">Vibrio brasiliensis LMG 20546</name>
    <dbReference type="NCBI Taxonomy" id="945543"/>
    <lineage>
        <taxon>Bacteria</taxon>
        <taxon>Pseudomonadati</taxon>
        <taxon>Pseudomonadota</taxon>
        <taxon>Gammaproteobacteria</taxon>
        <taxon>Vibrionales</taxon>
        <taxon>Vibrionaceae</taxon>
        <taxon>Vibrio</taxon>
        <taxon>Vibrio oreintalis group</taxon>
    </lineage>
</organism>
<keyword evidence="3" id="KW-1185">Reference proteome</keyword>
<keyword evidence="1" id="KW-0732">Signal</keyword>
<sequence length="160" mass="18275">MLRRFISYIWLFTLAMVLPSQAFAYLLQAENEASARLSYRINTLLPQSKSDFQALFDEVREEPQSEPVTKSDLAQDWLAIVNANRWLHTTRFIDDGEASSTLELPSFEPAIVALFRLYKLPSLESANALATRYTSPHRIAGWKESNALYVALNAHYNSIF</sequence>
<evidence type="ECO:0000256" key="1">
    <source>
        <dbReference type="SAM" id="SignalP"/>
    </source>
</evidence>
<dbReference type="STRING" id="945543.VIBR0546_13830"/>
<protein>
    <recommendedName>
        <fullName evidence="4">Soluble lytic murein transglycosylase</fullName>
    </recommendedName>
</protein>
<name>E8LUY5_9VIBR</name>
<dbReference type="AlphaFoldDB" id="E8LUY5"/>
<feature type="signal peptide" evidence="1">
    <location>
        <begin position="1"/>
        <end position="24"/>
    </location>
</feature>
<evidence type="ECO:0008006" key="4">
    <source>
        <dbReference type="Google" id="ProtNLM"/>
    </source>
</evidence>
<evidence type="ECO:0000313" key="2">
    <source>
        <dbReference type="EMBL" id="EGA65370.1"/>
    </source>
</evidence>
<evidence type="ECO:0000313" key="3">
    <source>
        <dbReference type="Proteomes" id="UP000004371"/>
    </source>
</evidence>
<comment type="caution">
    <text evidence="2">The sequence shown here is derived from an EMBL/GenBank/DDBJ whole genome shotgun (WGS) entry which is preliminary data.</text>
</comment>
<dbReference type="Proteomes" id="UP000004371">
    <property type="component" value="Unassembled WGS sequence"/>
</dbReference>
<reference evidence="2 3" key="1">
    <citation type="journal article" date="2012" name="Int. J. Syst. Evol. Microbiol.">
        <title>Vibrio caribbeanicus sp. nov., isolated from the marine sponge Scleritoderma cyanea.</title>
        <authorList>
            <person name="Hoffmann M."/>
            <person name="Monday S.R."/>
            <person name="Allard M.W."/>
            <person name="Strain E.A."/>
            <person name="Whittaker P."/>
            <person name="Naum M."/>
            <person name="McCarthy P.J."/>
            <person name="Lopez J.V."/>
            <person name="Fischer M."/>
            <person name="Brown E.W."/>
        </authorList>
    </citation>
    <scope>NUCLEOTIDE SEQUENCE [LARGE SCALE GENOMIC DNA]</scope>
    <source>
        <strain evidence="2 3">LMG 20546</strain>
    </source>
</reference>
<dbReference type="eggNOG" id="ENOG5031N28">
    <property type="taxonomic scope" value="Bacteria"/>
</dbReference>
<accession>E8LUY5</accession>
<feature type="chain" id="PRO_5003224460" description="Soluble lytic murein transglycosylase" evidence="1">
    <location>
        <begin position="25"/>
        <end position="160"/>
    </location>
</feature>
<dbReference type="RefSeq" id="WP_006879648.1">
    <property type="nucleotide sequence ID" value="NZ_AEVS01000071.1"/>
</dbReference>
<dbReference type="OrthoDB" id="5816320at2"/>